<protein>
    <submittedName>
        <fullName evidence="5">M28 family peptidase</fullName>
    </submittedName>
</protein>
<dbReference type="SUPFAM" id="SSF53187">
    <property type="entry name" value="Zn-dependent exopeptidases"/>
    <property type="match status" value="1"/>
</dbReference>
<gene>
    <name evidence="5" type="ORF">IAD18_08175</name>
</gene>
<dbReference type="InterPro" id="IPR007484">
    <property type="entry name" value="Peptidase_M28"/>
</dbReference>
<organism evidence="5 6">
    <name type="scientific">Candidatus Limisoma intestinavium</name>
    <dbReference type="NCBI Taxonomy" id="2840856"/>
    <lineage>
        <taxon>Bacteria</taxon>
        <taxon>Pseudomonadati</taxon>
        <taxon>Bacteroidota</taxon>
        <taxon>Bacteroidia</taxon>
        <taxon>Bacteroidales</taxon>
        <taxon>Candidatus Limisoma</taxon>
    </lineage>
</organism>
<evidence type="ECO:0000259" key="4">
    <source>
        <dbReference type="Pfam" id="PF04389"/>
    </source>
</evidence>
<reference evidence="5" key="2">
    <citation type="journal article" date="2021" name="PeerJ">
        <title>Extensive microbial diversity within the chicken gut microbiome revealed by metagenomics and culture.</title>
        <authorList>
            <person name="Gilroy R."/>
            <person name="Ravi A."/>
            <person name="Getino M."/>
            <person name="Pursley I."/>
            <person name="Horton D.L."/>
            <person name="Alikhan N.F."/>
            <person name="Baker D."/>
            <person name="Gharbi K."/>
            <person name="Hall N."/>
            <person name="Watson M."/>
            <person name="Adriaenssens E.M."/>
            <person name="Foster-Nyarko E."/>
            <person name="Jarju S."/>
            <person name="Secka A."/>
            <person name="Antonio M."/>
            <person name="Oren A."/>
            <person name="Chaudhuri R.R."/>
            <person name="La Ragione R."/>
            <person name="Hildebrand F."/>
            <person name="Pallen M.J."/>
        </authorList>
    </citation>
    <scope>NUCLEOTIDE SEQUENCE</scope>
    <source>
        <strain evidence="5">17073</strain>
    </source>
</reference>
<comment type="caution">
    <text evidence="5">The sequence shown here is derived from an EMBL/GenBank/DDBJ whole genome shotgun (WGS) entry which is preliminary data.</text>
</comment>
<dbReference type="GO" id="GO:0016603">
    <property type="term" value="F:glutaminyl-peptide cyclotransferase activity"/>
    <property type="evidence" value="ECO:0007669"/>
    <property type="project" value="TreeGrafter"/>
</dbReference>
<evidence type="ECO:0000313" key="6">
    <source>
        <dbReference type="Proteomes" id="UP000824076"/>
    </source>
</evidence>
<dbReference type="Gene3D" id="3.40.630.10">
    <property type="entry name" value="Zn peptidases"/>
    <property type="match status" value="1"/>
</dbReference>
<dbReference type="PANTHER" id="PTHR12283">
    <property type="entry name" value="GLUTAMINYL-PEPTIDE CYCLOTRANSFERASE"/>
    <property type="match status" value="1"/>
</dbReference>
<dbReference type="Proteomes" id="UP000824076">
    <property type="component" value="Unassembled WGS sequence"/>
</dbReference>
<dbReference type="GO" id="GO:0008270">
    <property type="term" value="F:zinc ion binding"/>
    <property type="evidence" value="ECO:0007669"/>
    <property type="project" value="TreeGrafter"/>
</dbReference>
<accession>A0A9D1LH68</accession>
<keyword evidence="3" id="KW-0732">Signal</keyword>
<evidence type="ECO:0000256" key="1">
    <source>
        <dbReference type="ARBA" id="ARBA00022679"/>
    </source>
</evidence>
<dbReference type="Pfam" id="PF04389">
    <property type="entry name" value="Peptidase_M28"/>
    <property type="match status" value="1"/>
</dbReference>
<dbReference type="AlphaFoldDB" id="A0A9D1LH68"/>
<feature type="chain" id="PRO_5038476966" evidence="3">
    <location>
        <begin position="19"/>
        <end position="323"/>
    </location>
</feature>
<reference evidence="5" key="1">
    <citation type="submission" date="2020-10" db="EMBL/GenBank/DDBJ databases">
        <authorList>
            <person name="Gilroy R."/>
        </authorList>
    </citation>
    <scope>NUCLEOTIDE SEQUENCE</scope>
    <source>
        <strain evidence="5">17073</strain>
    </source>
</reference>
<dbReference type="InterPro" id="IPR040234">
    <property type="entry name" value="QC/QCL"/>
</dbReference>
<dbReference type="PANTHER" id="PTHR12283:SF6">
    <property type="entry name" value="GLUTAMINYL-PEPTIDE CYCLOTRANSFERASE-RELATED"/>
    <property type="match status" value="1"/>
</dbReference>
<keyword evidence="2" id="KW-0012">Acyltransferase</keyword>
<dbReference type="EMBL" id="DVMS01000228">
    <property type="protein sequence ID" value="HIU39624.1"/>
    <property type="molecule type" value="Genomic_DNA"/>
</dbReference>
<feature type="signal peptide" evidence="3">
    <location>
        <begin position="1"/>
        <end position="18"/>
    </location>
</feature>
<feature type="domain" description="Peptidase M28" evidence="4">
    <location>
        <begin position="102"/>
        <end position="319"/>
    </location>
</feature>
<evidence type="ECO:0000313" key="5">
    <source>
        <dbReference type="EMBL" id="HIU39624.1"/>
    </source>
</evidence>
<dbReference type="PROSITE" id="PS51257">
    <property type="entry name" value="PROKAR_LIPOPROTEIN"/>
    <property type="match status" value="1"/>
</dbReference>
<sequence>MKLQISLLLAAASIAGCAGSQGKQTANGSTTPETAPTVVFNADSAYAYVQRQCDFGPRVPNSEAHRECGDWMAAELRSRGANVTEQRMKLKAFDGTMLDARNIIAEFYPEKERRVLLLAHWDCRPWADNDPNPDNHRKPVDGANDGASGTGVLLEMARLLQSHEPSIGVDILLVDAEDWGETDGDESSWALGTQYWLQYPHRKSYAMPEYGILLDMVGNADASFKKEYFSLRFASSIVEKIWKTAEQLGYSSKFPDTEGGAITDDHLFVNAAGIPCVDIIDQRTDSQTGFFPQWHTTDDKMTHIDRSTLKAVGQTVATLLFEK</sequence>
<keyword evidence="1" id="KW-0808">Transferase</keyword>
<evidence type="ECO:0000256" key="3">
    <source>
        <dbReference type="SAM" id="SignalP"/>
    </source>
</evidence>
<proteinExistence type="predicted"/>
<name>A0A9D1LH68_9BACT</name>
<evidence type="ECO:0000256" key="2">
    <source>
        <dbReference type="ARBA" id="ARBA00023315"/>
    </source>
</evidence>